<comment type="caution">
    <text evidence="4">The sequence shown here is derived from an EMBL/GenBank/DDBJ whole genome shotgun (WGS) entry which is preliminary data.</text>
</comment>
<evidence type="ECO:0000256" key="2">
    <source>
        <dbReference type="SAM" id="Phobius"/>
    </source>
</evidence>
<evidence type="ECO:0000256" key="3">
    <source>
        <dbReference type="SAM" id="SignalP"/>
    </source>
</evidence>
<proteinExistence type="predicted"/>
<dbReference type="EMBL" id="BAAFSV010000002">
    <property type="protein sequence ID" value="GAB1312740.1"/>
    <property type="molecule type" value="Genomic_DNA"/>
</dbReference>
<keyword evidence="5" id="KW-1185">Reference proteome</keyword>
<dbReference type="GeneID" id="98173695"/>
<gene>
    <name evidence="4" type="ORF">MFIFM68171_02950</name>
</gene>
<keyword evidence="2" id="KW-0812">Transmembrane</keyword>
<feature type="transmembrane region" description="Helical" evidence="2">
    <location>
        <begin position="292"/>
        <end position="310"/>
    </location>
</feature>
<feature type="region of interest" description="Disordered" evidence="1">
    <location>
        <begin position="443"/>
        <end position="474"/>
    </location>
</feature>
<feature type="transmembrane region" description="Helical" evidence="2">
    <location>
        <begin position="91"/>
        <end position="114"/>
    </location>
</feature>
<keyword evidence="3" id="KW-0732">Signal</keyword>
<feature type="compositionally biased region" description="Low complexity" evidence="1">
    <location>
        <begin position="443"/>
        <end position="452"/>
    </location>
</feature>
<keyword evidence="2" id="KW-1133">Transmembrane helix</keyword>
<feature type="transmembrane region" description="Helical" evidence="2">
    <location>
        <begin position="207"/>
        <end position="228"/>
    </location>
</feature>
<accession>A0ABQ0G4N7</accession>
<dbReference type="Proteomes" id="UP001628179">
    <property type="component" value="Unassembled WGS sequence"/>
</dbReference>
<dbReference type="RefSeq" id="XP_070914473.1">
    <property type="nucleotide sequence ID" value="XM_071058372.1"/>
</dbReference>
<organism evidence="4 5">
    <name type="scientific">Madurella fahalii</name>
    <dbReference type="NCBI Taxonomy" id="1157608"/>
    <lineage>
        <taxon>Eukaryota</taxon>
        <taxon>Fungi</taxon>
        <taxon>Dikarya</taxon>
        <taxon>Ascomycota</taxon>
        <taxon>Pezizomycotina</taxon>
        <taxon>Sordariomycetes</taxon>
        <taxon>Sordariomycetidae</taxon>
        <taxon>Sordariales</taxon>
        <taxon>Sordariales incertae sedis</taxon>
        <taxon>Madurella</taxon>
    </lineage>
</organism>
<reference evidence="4 5" key="1">
    <citation type="submission" date="2024-09" db="EMBL/GenBank/DDBJ databases">
        <title>Itraconazole resistance in Madurella fahalii resulting from another homologue of gene encoding cytochrome P450 14-alpha sterol demethylase (CYP51).</title>
        <authorList>
            <person name="Yoshioka I."/>
            <person name="Fahal A.H."/>
            <person name="Kaneko S."/>
            <person name="Yaguchi T."/>
        </authorList>
    </citation>
    <scope>NUCLEOTIDE SEQUENCE [LARGE SCALE GENOMIC DNA]</scope>
    <source>
        <strain evidence="4 5">IFM 68171</strain>
    </source>
</reference>
<sequence length="474" mass="52276">MALSVVSKLVLLGVFALFVTSSPTASPELSRQLRGFSVVHGRQDKASPSPPLAIDHLRSQMSNPAEILSVLLIIGGDVIQKAIAQQSGTRFWITPVAFSFGWVAYTFNAVMSVFGDGILMPRPEDELCVVNLESGTRKRNESWVLWRLVRDLEITSVSEKKSTVRIFWIDANAGQPTLDWLSWLFVVCLPVQLVLAAIPWWMHGNWIIFFMTCAGSVLATVTGSLPQWKKEKYDARKNKPGMSYILTRGNGHPHSFGIMSRPSSKYPEPAGFRLEDLAVVRPDRVESRATKIAMPILAVLWVALLIAVSGLQRDTWYLFAVGAVGMVQNITVAGMPRTPSAHGIPLTESGQWKMEGNKTMDLLQEAERRFPGLGLRMLDIYFENTKLKPHEKEFWNRAKGSLKDRKERWQVRRETVKGDNLGALIDTMSDLPVPVIALAPSSTTSGTIGRRSAATVGDGAITPGDGHSLANGSQ</sequence>
<evidence type="ECO:0000256" key="1">
    <source>
        <dbReference type="SAM" id="MobiDB-lite"/>
    </source>
</evidence>
<name>A0ABQ0G4N7_9PEZI</name>
<keyword evidence="2" id="KW-0472">Membrane</keyword>
<evidence type="ECO:0000313" key="5">
    <source>
        <dbReference type="Proteomes" id="UP001628179"/>
    </source>
</evidence>
<evidence type="ECO:0000313" key="4">
    <source>
        <dbReference type="EMBL" id="GAB1312740.1"/>
    </source>
</evidence>
<feature type="chain" id="PRO_5045478383" evidence="3">
    <location>
        <begin position="22"/>
        <end position="474"/>
    </location>
</feature>
<protein>
    <submittedName>
        <fullName evidence="4">Uncharacterized protein</fullName>
    </submittedName>
</protein>
<feature type="signal peptide" evidence="3">
    <location>
        <begin position="1"/>
        <end position="21"/>
    </location>
</feature>
<feature type="transmembrane region" description="Helical" evidence="2">
    <location>
        <begin position="180"/>
        <end position="201"/>
    </location>
</feature>